<protein>
    <recommendedName>
        <fullName evidence="8">STI1/HOP DP domain-containing protein</fullName>
    </recommendedName>
</protein>
<evidence type="ECO:0000256" key="4">
    <source>
        <dbReference type="SAM" id="Coils"/>
    </source>
</evidence>
<evidence type="ECO:0000256" key="2">
    <source>
        <dbReference type="ARBA" id="ARBA00023043"/>
    </source>
</evidence>
<proteinExistence type="predicted"/>
<dbReference type="Proteomes" id="UP000660262">
    <property type="component" value="Unassembled WGS sequence"/>
</dbReference>
<organism evidence="6 7">
    <name type="scientific">Pycnococcus provasolii</name>
    <dbReference type="NCBI Taxonomy" id="41880"/>
    <lineage>
        <taxon>Eukaryota</taxon>
        <taxon>Viridiplantae</taxon>
        <taxon>Chlorophyta</taxon>
        <taxon>Pseudoscourfieldiophyceae</taxon>
        <taxon>Pseudoscourfieldiales</taxon>
        <taxon>Pycnococcaceae</taxon>
        <taxon>Pycnococcus</taxon>
    </lineage>
</organism>
<dbReference type="EMBL" id="BNJQ01000011">
    <property type="protein sequence ID" value="GHP06042.1"/>
    <property type="molecule type" value="Genomic_DNA"/>
</dbReference>
<dbReference type="PROSITE" id="PS50297">
    <property type="entry name" value="ANK_REP_REGION"/>
    <property type="match status" value="2"/>
</dbReference>
<keyword evidence="7" id="KW-1185">Reference proteome</keyword>
<comment type="caution">
    <text evidence="6">The sequence shown here is derived from an EMBL/GenBank/DDBJ whole genome shotgun (WGS) entry which is preliminary data.</text>
</comment>
<dbReference type="Pfam" id="PF12796">
    <property type="entry name" value="Ank_2"/>
    <property type="match status" value="1"/>
</dbReference>
<dbReference type="PROSITE" id="PS50088">
    <property type="entry name" value="ANK_REPEAT"/>
    <property type="match status" value="2"/>
</dbReference>
<sequence length="318" mass="34897">MAATTAPAARPCSTARRTSPLSRRSRRPLRSPLTCRAETDNPAALPPEELEAKMKEAMDANPELKQQMEAMEEAMEQNPALRQQMAQMAELMKRDPAKFQQVVMAQQQQQKEMQEILASDEFKQKVEELKGDADLVPLFKAVEEQGQAGLQQFWDDEAVLRKFGRMMIEVREMRAANGAASAAGAAPAGPAEVNNLFDAAKEGDVEALEDFVAIGKDLNEQDSEGRTPLHYAVAYDKAISVDALIEAGATIDSRDNKQNTPLHYACGYGRVDIAEALLDAGADPAAVQEEFQTPKMLAEKDERNPIAKNSKLIERLAG</sequence>
<name>A0A830HGZ1_9CHLO</name>
<keyword evidence="4" id="KW-0175">Coiled coil</keyword>
<gene>
    <name evidence="6" type="ORF">PPROV_000478900</name>
</gene>
<evidence type="ECO:0000313" key="7">
    <source>
        <dbReference type="Proteomes" id="UP000660262"/>
    </source>
</evidence>
<dbReference type="InterPro" id="IPR002110">
    <property type="entry name" value="Ankyrin_rpt"/>
</dbReference>
<accession>A0A830HGZ1</accession>
<feature type="repeat" description="ANK" evidence="3">
    <location>
        <begin position="224"/>
        <end position="256"/>
    </location>
</feature>
<feature type="repeat" description="ANK" evidence="3">
    <location>
        <begin position="257"/>
        <end position="289"/>
    </location>
</feature>
<feature type="compositionally biased region" description="Low complexity" evidence="5">
    <location>
        <begin position="13"/>
        <end position="22"/>
    </location>
</feature>
<evidence type="ECO:0000313" key="6">
    <source>
        <dbReference type="EMBL" id="GHP06042.1"/>
    </source>
</evidence>
<keyword evidence="1" id="KW-0677">Repeat</keyword>
<keyword evidence="2 3" id="KW-0040">ANK repeat</keyword>
<feature type="coiled-coil region" evidence="4">
    <location>
        <begin position="54"/>
        <end position="91"/>
    </location>
</feature>
<feature type="region of interest" description="Disordered" evidence="5">
    <location>
        <begin position="298"/>
        <end position="318"/>
    </location>
</feature>
<dbReference type="Gene3D" id="1.25.40.20">
    <property type="entry name" value="Ankyrin repeat-containing domain"/>
    <property type="match status" value="1"/>
</dbReference>
<dbReference type="PANTHER" id="PTHR24171">
    <property type="entry name" value="ANKYRIN REPEAT DOMAIN-CONTAINING PROTEIN 39-RELATED"/>
    <property type="match status" value="1"/>
</dbReference>
<evidence type="ECO:0000256" key="1">
    <source>
        <dbReference type="ARBA" id="ARBA00022737"/>
    </source>
</evidence>
<dbReference type="SUPFAM" id="SSF48403">
    <property type="entry name" value="Ankyrin repeat"/>
    <property type="match status" value="1"/>
</dbReference>
<dbReference type="SMART" id="SM00248">
    <property type="entry name" value="ANK"/>
    <property type="match status" value="3"/>
</dbReference>
<evidence type="ECO:0000256" key="3">
    <source>
        <dbReference type="PROSITE-ProRule" id="PRU00023"/>
    </source>
</evidence>
<evidence type="ECO:0000256" key="5">
    <source>
        <dbReference type="SAM" id="MobiDB-lite"/>
    </source>
</evidence>
<dbReference type="AlphaFoldDB" id="A0A830HGZ1"/>
<feature type="region of interest" description="Disordered" evidence="5">
    <location>
        <begin position="1"/>
        <end position="50"/>
    </location>
</feature>
<evidence type="ECO:0008006" key="8">
    <source>
        <dbReference type="Google" id="ProtNLM"/>
    </source>
</evidence>
<dbReference type="OrthoDB" id="341259at2759"/>
<reference evidence="6" key="1">
    <citation type="submission" date="2020-10" db="EMBL/GenBank/DDBJ databases">
        <title>Unveiling of a novel bifunctional photoreceptor, Dualchrome1, isolated from a cosmopolitan green alga.</title>
        <authorList>
            <person name="Suzuki S."/>
            <person name="Kawachi M."/>
        </authorList>
    </citation>
    <scope>NUCLEOTIDE SEQUENCE</scope>
    <source>
        <strain evidence="6">NIES 2893</strain>
    </source>
</reference>
<dbReference type="InterPro" id="IPR036770">
    <property type="entry name" value="Ankyrin_rpt-contain_sf"/>
</dbReference>